<name>A0ABT2G8I3_9BACT</name>
<organism evidence="1 2">
    <name type="scientific">Algoriphagus limi</name>
    <dbReference type="NCBI Taxonomy" id="2975273"/>
    <lineage>
        <taxon>Bacteria</taxon>
        <taxon>Pseudomonadati</taxon>
        <taxon>Bacteroidota</taxon>
        <taxon>Cytophagia</taxon>
        <taxon>Cytophagales</taxon>
        <taxon>Cyclobacteriaceae</taxon>
        <taxon>Algoriphagus</taxon>
    </lineage>
</organism>
<proteinExistence type="predicted"/>
<dbReference type="EMBL" id="JANWGH010000003">
    <property type="protein sequence ID" value="MCS5491457.1"/>
    <property type="molecule type" value="Genomic_DNA"/>
</dbReference>
<comment type="caution">
    <text evidence="1">The sequence shown here is derived from an EMBL/GenBank/DDBJ whole genome shotgun (WGS) entry which is preliminary data.</text>
</comment>
<gene>
    <name evidence="1" type="ORF">NY014_13510</name>
</gene>
<protein>
    <submittedName>
        <fullName evidence="1">Uncharacterized protein</fullName>
    </submittedName>
</protein>
<evidence type="ECO:0000313" key="1">
    <source>
        <dbReference type="EMBL" id="MCS5491457.1"/>
    </source>
</evidence>
<accession>A0ABT2G8I3</accession>
<dbReference type="RefSeq" id="WP_259415113.1">
    <property type="nucleotide sequence ID" value="NZ_JANWGH010000003.1"/>
</dbReference>
<dbReference type="Proteomes" id="UP001206788">
    <property type="component" value="Unassembled WGS sequence"/>
</dbReference>
<sequence length="56" mass="6528">MEPGIINRALKQLSVEESKDLAEVAQYLKMRYRIDIDEVVLKKRLEKLLNQEKAVA</sequence>
<keyword evidence="2" id="KW-1185">Reference proteome</keyword>
<reference evidence="1 2" key="1">
    <citation type="submission" date="2022-08" db="EMBL/GenBank/DDBJ databases">
        <title>Algoriphagus sp. CAU 1643 isolated from mud.</title>
        <authorList>
            <person name="Kim W."/>
        </authorList>
    </citation>
    <scope>NUCLEOTIDE SEQUENCE [LARGE SCALE GENOMIC DNA]</scope>
    <source>
        <strain evidence="1 2">CAU 1643</strain>
    </source>
</reference>
<evidence type="ECO:0000313" key="2">
    <source>
        <dbReference type="Proteomes" id="UP001206788"/>
    </source>
</evidence>